<gene>
    <name evidence="3" type="ORF">PGLA1383_LOCUS27842</name>
</gene>
<evidence type="ECO:0000313" key="3">
    <source>
        <dbReference type="EMBL" id="CAE8610015.1"/>
    </source>
</evidence>
<protein>
    <submittedName>
        <fullName evidence="3">Uncharacterized protein</fullName>
    </submittedName>
</protein>
<organism evidence="3 4">
    <name type="scientific">Polarella glacialis</name>
    <name type="common">Dinoflagellate</name>
    <dbReference type="NCBI Taxonomy" id="89957"/>
    <lineage>
        <taxon>Eukaryota</taxon>
        <taxon>Sar</taxon>
        <taxon>Alveolata</taxon>
        <taxon>Dinophyceae</taxon>
        <taxon>Suessiales</taxon>
        <taxon>Suessiaceae</taxon>
        <taxon>Polarella</taxon>
    </lineage>
</organism>
<keyword evidence="2" id="KW-0472">Membrane</keyword>
<keyword evidence="2" id="KW-1133">Transmembrane helix</keyword>
<reference evidence="3" key="1">
    <citation type="submission" date="2021-02" db="EMBL/GenBank/DDBJ databases">
        <authorList>
            <person name="Dougan E. K."/>
            <person name="Rhodes N."/>
            <person name="Thang M."/>
            <person name="Chan C."/>
        </authorList>
    </citation>
    <scope>NUCLEOTIDE SEQUENCE</scope>
</reference>
<dbReference type="AlphaFoldDB" id="A0A813FDU9"/>
<proteinExistence type="predicted"/>
<keyword evidence="2" id="KW-0812">Transmembrane</keyword>
<dbReference type="EMBL" id="CAJNNV010024495">
    <property type="protein sequence ID" value="CAE8610015.1"/>
    <property type="molecule type" value="Genomic_DNA"/>
</dbReference>
<keyword evidence="4" id="KW-1185">Reference proteome</keyword>
<feature type="region of interest" description="Disordered" evidence="1">
    <location>
        <begin position="128"/>
        <end position="147"/>
    </location>
</feature>
<dbReference type="Proteomes" id="UP000654075">
    <property type="component" value="Unassembled WGS sequence"/>
</dbReference>
<feature type="transmembrane region" description="Helical" evidence="2">
    <location>
        <begin position="74"/>
        <end position="94"/>
    </location>
</feature>
<evidence type="ECO:0000313" key="4">
    <source>
        <dbReference type="Proteomes" id="UP000654075"/>
    </source>
</evidence>
<sequence length="147" mass="16182">MAALFSWTLDQIESYCALGSNADRKAGLSNNSNSNNSSNNNNRSAGKMPAVPLTLLCSLLSTPCGSFHSLGSLITWLFVFYSSCCVKPFGLFFLKATMSQVNGTCHTPGRRTRSQDWTHWLSQKSAILPHNNNNEKQQKTTTTTTKK</sequence>
<comment type="caution">
    <text evidence="3">The sequence shown here is derived from an EMBL/GenBank/DDBJ whole genome shotgun (WGS) entry which is preliminary data.</text>
</comment>
<name>A0A813FDU9_POLGL</name>
<accession>A0A813FDU9</accession>
<evidence type="ECO:0000256" key="1">
    <source>
        <dbReference type="SAM" id="MobiDB-lite"/>
    </source>
</evidence>
<evidence type="ECO:0000256" key="2">
    <source>
        <dbReference type="SAM" id="Phobius"/>
    </source>
</evidence>